<dbReference type="SUPFAM" id="SSF53254">
    <property type="entry name" value="Phosphoglycerate mutase-like"/>
    <property type="match status" value="1"/>
</dbReference>
<name>A0A6L9S848_9ACTN</name>
<dbReference type="InterPro" id="IPR022492">
    <property type="entry name" value="Phosphomutase_MSMEG4193_put"/>
</dbReference>
<proteinExistence type="predicted"/>
<dbReference type="GO" id="GO:0016791">
    <property type="term" value="F:phosphatase activity"/>
    <property type="evidence" value="ECO:0007669"/>
    <property type="project" value="TreeGrafter"/>
</dbReference>
<sequence length="226" mass="24458">MPVVLLIRHGRTGSNAAGVLAGRSPGVRLDETGEQQVARLAERMRGIRLARLVTSPLERCVQTAKELGEVDAVDGRLQECDYGAWTGRPLSELRRLKLWKVVQEHPSGAVFPQGESLREMQSRAVAAVREHDEHVLAEHGASAVWAAVSHGDVIKSIVADALGMHLDQFQRIVADPASVTAISYTERRPFVLRLNDTGQDLTPLAGARRARRRRPSSDAAVGGGAG</sequence>
<dbReference type="PANTHER" id="PTHR48100">
    <property type="entry name" value="BROAD-SPECIFICITY PHOSPHATASE YOR283W-RELATED"/>
    <property type="match status" value="1"/>
</dbReference>
<dbReference type="NCBIfam" id="TIGR03848">
    <property type="entry name" value="MSMEG_4193"/>
    <property type="match status" value="1"/>
</dbReference>
<feature type="region of interest" description="Disordered" evidence="1">
    <location>
        <begin position="203"/>
        <end position="226"/>
    </location>
</feature>
<comment type="caution">
    <text evidence="2">The sequence shown here is derived from an EMBL/GenBank/DDBJ whole genome shotgun (WGS) entry which is preliminary data.</text>
</comment>
<dbReference type="Pfam" id="PF00300">
    <property type="entry name" value="His_Phos_1"/>
    <property type="match status" value="1"/>
</dbReference>
<organism evidence="2 3">
    <name type="scientific">Phytoactinopolyspora halotolerans</name>
    <dbReference type="NCBI Taxonomy" id="1981512"/>
    <lineage>
        <taxon>Bacteria</taxon>
        <taxon>Bacillati</taxon>
        <taxon>Actinomycetota</taxon>
        <taxon>Actinomycetes</taxon>
        <taxon>Jiangellales</taxon>
        <taxon>Jiangellaceae</taxon>
        <taxon>Phytoactinopolyspora</taxon>
    </lineage>
</organism>
<dbReference type="PANTHER" id="PTHR48100:SF2">
    <property type="entry name" value="CONSERVED PROTEIN"/>
    <property type="match status" value="1"/>
</dbReference>
<dbReference type="EMBL" id="JAAGOA010000009">
    <property type="protein sequence ID" value="NEE01299.1"/>
    <property type="molecule type" value="Genomic_DNA"/>
</dbReference>
<evidence type="ECO:0000313" key="2">
    <source>
        <dbReference type="EMBL" id="NEE01299.1"/>
    </source>
</evidence>
<dbReference type="InterPro" id="IPR050275">
    <property type="entry name" value="PGM_Phosphatase"/>
</dbReference>
<protein>
    <submittedName>
        <fullName evidence="2">MSMEG_4193 family putative phosphomutase</fullName>
    </submittedName>
</protein>
<gene>
    <name evidence="2" type="ORF">G1H10_14080</name>
</gene>
<dbReference type="CDD" id="cd07067">
    <property type="entry name" value="HP_PGM_like"/>
    <property type="match status" value="1"/>
</dbReference>
<dbReference type="RefSeq" id="WP_163738669.1">
    <property type="nucleotide sequence ID" value="NZ_JAAGOA010000009.1"/>
</dbReference>
<evidence type="ECO:0000256" key="1">
    <source>
        <dbReference type="SAM" id="MobiDB-lite"/>
    </source>
</evidence>
<keyword evidence="3" id="KW-1185">Reference proteome</keyword>
<dbReference type="InterPro" id="IPR029033">
    <property type="entry name" value="His_PPase_superfam"/>
</dbReference>
<dbReference type="InterPro" id="IPR013078">
    <property type="entry name" value="His_Pase_superF_clade-1"/>
</dbReference>
<reference evidence="2 3" key="1">
    <citation type="submission" date="2020-02" db="EMBL/GenBank/DDBJ databases">
        <authorList>
            <person name="Li X.-J."/>
            <person name="Han X.-M."/>
        </authorList>
    </citation>
    <scope>NUCLEOTIDE SEQUENCE [LARGE SCALE GENOMIC DNA]</scope>
    <source>
        <strain evidence="2 3">CCTCC AB 2017055</strain>
    </source>
</reference>
<dbReference type="GO" id="GO:0005737">
    <property type="term" value="C:cytoplasm"/>
    <property type="evidence" value="ECO:0007669"/>
    <property type="project" value="TreeGrafter"/>
</dbReference>
<dbReference type="SMART" id="SM00855">
    <property type="entry name" value="PGAM"/>
    <property type="match status" value="1"/>
</dbReference>
<dbReference type="AlphaFoldDB" id="A0A6L9S848"/>
<evidence type="ECO:0000313" key="3">
    <source>
        <dbReference type="Proteomes" id="UP000475214"/>
    </source>
</evidence>
<accession>A0A6L9S848</accession>
<dbReference type="Proteomes" id="UP000475214">
    <property type="component" value="Unassembled WGS sequence"/>
</dbReference>
<dbReference type="Gene3D" id="3.40.50.1240">
    <property type="entry name" value="Phosphoglycerate mutase-like"/>
    <property type="match status" value="1"/>
</dbReference>